<feature type="repeat" description="WD" evidence="7">
    <location>
        <begin position="169"/>
        <end position="201"/>
    </location>
</feature>
<keyword evidence="5" id="KW-0804">Transcription</keyword>
<keyword evidence="9" id="KW-1185">Reference proteome</keyword>
<dbReference type="Gene3D" id="2.130.10.10">
    <property type="entry name" value="YVTN repeat-like/Quinoprotein amine dehydrogenase"/>
    <property type="match status" value="1"/>
</dbReference>
<evidence type="ECO:0000256" key="5">
    <source>
        <dbReference type="ARBA" id="ARBA00023163"/>
    </source>
</evidence>
<evidence type="ECO:0000313" key="8">
    <source>
        <dbReference type="EMBL" id="KAG8367103.1"/>
    </source>
</evidence>
<evidence type="ECO:0000313" key="9">
    <source>
        <dbReference type="Proteomes" id="UP000826271"/>
    </source>
</evidence>
<dbReference type="PRINTS" id="PR00320">
    <property type="entry name" value="GPROTEINBRPT"/>
</dbReference>
<protein>
    <submittedName>
        <fullName evidence="8">Uncharacterized protein</fullName>
    </submittedName>
</protein>
<organism evidence="8 9">
    <name type="scientific">Buddleja alternifolia</name>
    <dbReference type="NCBI Taxonomy" id="168488"/>
    <lineage>
        <taxon>Eukaryota</taxon>
        <taxon>Viridiplantae</taxon>
        <taxon>Streptophyta</taxon>
        <taxon>Embryophyta</taxon>
        <taxon>Tracheophyta</taxon>
        <taxon>Spermatophyta</taxon>
        <taxon>Magnoliopsida</taxon>
        <taxon>eudicotyledons</taxon>
        <taxon>Gunneridae</taxon>
        <taxon>Pentapetalae</taxon>
        <taxon>asterids</taxon>
        <taxon>lamiids</taxon>
        <taxon>Lamiales</taxon>
        <taxon>Scrophulariaceae</taxon>
        <taxon>Buddlejeae</taxon>
        <taxon>Buddleja</taxon>
    </lineage>
</organism>
<dbReference type="PANTHER" id="PTHR22846">
    <property type="entry name" value="WD40 REPEAT PROTEIN"/>
    <property type="match status" value="1"/>
</dbReference>
<reference evidence="8" key="1">
    <citation type="submission" date="2019-10" db="EMBL/GenBank/DDBJ databases">
        <authorList>
            <person name="Zhang R."/>
            <person name="Pan Y."/>
            <person name="Wang J."/>
            <person name="Ma R."/>
            <person name="Yu S."/>
        </authorList>
    </citation>
    <scope>NUCLEOTIDE SEQUENCE</scope>
    <source>
        <strain evidence="8">LA-IB0</strain>
        <tissue evidence="8">Leaf</tissue>
    </source>
</reference>
<keyword evidence="6" id="KW-0539">Nucleus</keyword>
<dbReference type="InterPro" id="IPR045183">
    <property type="entry name" value="Ebi-like"/>
</dbReference>
<dbReference type="PROSITE" id="PS50082">
    <property type="entry name" value="WD_REPEATS_2"/>
    <property type="match status" value="6"/>
</dbReference>
<dbReference type="InterPro" id="IPR015943">
    <property type="entry name" value="WD40/YVTN_repeat-like_dom_sf"/>
</dbReference>
<keyword evidence="3" id="KW-0677">Repeat</keyword>
<comment type="subcellular location">
    <subcellularLocation>
        <location evidence="1">Nucleus</location>
    </subcellularLocation>
</comment>
<keyword evidence="2 7" id="KW-0853">WD repeat</keyword>
<dbReference type="InterPro" id="IPR036322">
    <property type="entry name" value="WD40_repeat_dom_sf"/>
</dbReference>
<evidence type="ECO:0000256" key="4">
    <source>
        <dbReference type="ARBA" id="ARBA00023015"/>
    </source>
</evidence>
<feature type="repeat" description="WD" evidence="7">
    <location>
        <begin position="368"/>
        <end position="409"/>
    </location>
</feature>
<gene>
    <name evidence="8" type="ORF">BUALT_Bualt16G0037800</name>
</gene>
<evidence type="ECO:0000256" key="1">
    <source>
        <dbReference type="ARBA" id="ARBA00004123"/>
    </source>
</evidence>
<dbReference type="PROSITE" id="PS50294">
    <property type="entry name" value="WD_REPEATS_REGION"/>
    <property type="match status" value="4"/>
</dbReference>
<proteinExistence type="predicted"/>
<accession>A0AAV6WJN7</accession>
<dbReference type="InterPro" id="IPR020472">
    <property type="entry name" value="WD40_PAC1"/>
</dbReference>
<dbReference type="CDD" id="cd00200">
    <property type="entry name" value="WD40"/>
    <property type="match status" value="1"/>
</dbReference>
<sequence length="444" mass="48925">MVKLKSLNDIYGEEVVEDEARVHGEKNVWSGEDDIDIENCNRRIRRQEEVENKNEMDIHQETHGSHQTSRTGISGGKLNDYLSELSEMMGISSTSTSHSCEIPTSDMRILNAHGAQVFACAWSPSASFLASGCLDSTIRIWTISNGTYRSSLQSEPPSNVLVLKHASELNDGPKHVPALDWNNDGTLLGTGSCDGKARIWSTCGKLKSTLNKHTDAILKLKWNKNNTYILTAGYDCAAIVWDVNSSKVKQEFRYHSGSVSDVDWRDNDSFATCSGDCMVHVCNIRTTYPIKKFSGHQEDVNCVKWDPTGSLLASCSDDKTVKEVYVIRWRPAGPGTNNSNQPSTLASASFDSTVKLWDVENGKLLCSLNEHRDLVYGLAFSPNGEYLASGSADGSIHIWSLKEREIIKSYTGDSGVLGVCWNNEGDKVAASLKDGTICILNIRI</sequence>
<dbReference type="SUPFAM" id="SSF50978">
    <property type="entry name" value="WD40 repeat-like"/>
    <property type="match status" value="1"/>
</dbReference>
<feature type="repeat" description="WD" evidence="7">
    <location>
        <begin position="110"/>
        <end position="151"/>
    </location>
</feature>
<dbReference type="PROSITE" id="PS00678">
    <property type="entry name" value="WD_REPEATS_1"/>
    <property type="match status" value="2"/>
</dbReference>
<dbReference type="PANTHER" id="PTHR22846:SF2">
    <property type="entry name" value="F-BOX-LIKE_WD REPEAT-CONTAINING PROTEIN EBI"/>
    <property type="match status" value="1"/>
</dbReference>
<dbReference type="SMART" id="SM00320">
    <property type="entry name" value="WD40"/>
    <property type="match status" value="7"/>
</dbReference>
<evidence type="ECO:0000256" key="3">
    <source>
        <dbReference type="ARBA" id="ARBA00022737"/>
    </source>
</evidence>
<feature type="repeat" description="WD" evidence="7">
    <location>
        <begin position="345"/>
        <end position="367"/>
    </location>
</feature>
<feature type="repeat" description="WD" evidence="7">
    <location>
        <begin position="210"/>
        <end position="251"/>
    </location>
</feature>
<dbReference type="Pfam" id="PF00400">
    <property type="entry name" value="WD40"/>
    <property type="match status" value="8"/>
</dbReference>
<comment type="caution">
    <text evidence="8">The sequence shown here is derived from an EMBL/GenBank/DDBJ whole genome shotgun (WGS) entry which is preliminary data.</text>
</comment>
<dbReference type="GO" id="GO:0000118">
    <property type="term" value="C:histone deacetylase complex"/>
    <property type="evidence" value="ECO:0007669"/>
    <property type="project" value="TreeGrafter"/>
</dbReference>
<keyword evidence="4" id="KW-0805">Transcription regulation</keyword>
<dbReference type="InterPro" id="IPR001680">
    <property type="entry name" value="WD40_rpt"/>
</dbReference>
<dbReference type="EMBL" id="WHWC01000016">
    <property type="protein sequence ID" value="KAG8367103.1"/>
    <property type="molecule type" value="Genomic_DNA"/>
</dbReference>
<dbReference type="GO" id="GO:0003714">
    <property type="term" value="F:transcription corepressor activity"/>
    <property type="evidence" value="ECO:0007669"/>
    <property type="project" value="InterPro"/>
</dbReference>
<feature type="repeat" description="WD" evidence="7">
    <location>
        <begin position="293"/>
        <end position="322"/>
    </location>
</feature>
<dbReference type="Proteomes" id="UP000826271">
    <property type="component" value="Unassembled WGS sequence"/>
</dbReference>
<dbReference type="GO" id="GO:0006357">
    <property type="term" value="P:regulation of transcription by RNA polymerase II"/>
    <property type="evidence" value="ECO:0007669"/>
    <property type="project" value="TreeGrafter"/>
</dbReference>
<evidence type="ECO:0000256" key="7">
    <source>
        <dbReference type="PROSITE-ProRule" id="PRU00221"/>
    </source>
</evidence>
<dbReference type="InterPro" id="IPR019775">
    <property type="entry name" value="WD40_repeat_CS"/>
</dbReference>
<dbReference type="AlphaFoldDB" id="A0AAV6WJN7"/>
<evidence type="ECO:0000256" key="6">
    <source>
        <dbReference type="ARBA" id="ARBA00023242"/>
    </source>
</evidence>
<name>A0AAV6WJN7_9LAMI</name>
<dbReference type="FunFam" id="2.130.10.10:FF:000218">
    <property type="entry name" value="WD40 repeat-containing protein HOS15"/>
    <property type="match status" value="1"/>
</dbReference>
<evidence type="ECO:0000256" key="2">
    <source>
        <dbReference type="ARBA" id="ARBA00022574"/>
    </source>
</evidence>